<comment type="caution">
    <text evidence="1">The sequence shown here is derived from an EMBL/GenBank/DDBJ whole genome shotgun (WGS) entry which is preliminary data.</text>
</comment>
<dbReference type="RefSeq" id="WP_137831570.1">
    <property type="nucleotide sequence ID" value="NZ_BPRE01000001.1"/>
</dbReference>
<organism evidence="1 2">
    <name type="scientific">Methylorubrum suomiense</name>
    <dbReference type="NCBI Taxonomy" id="144191"/>
    <lineage>
        <taxon>Bacteria</taxon>
        <taxon>Pseudomonadati</taxon>
        <taxon>Pseudomonadota</taxon>
        <taxon>Alphaproteobacteria</taxon>
        <taxon>Hyphomicrobiales</taxon>
        <taxon>Methylobacteriaceae</taxon>
        <taxon>Methylorubrum</taxon>
    </lineage>
</organism>
<protein>
    <submittedName>
        <fullName evidence="1">Uncharacterized protein</fullName>
    </submittedName>
</protein>
<evidence type="ECO:0000313" key="1">
    <source>
        <dbReference type="EMBL" id="GJE73863.1"/>
    </source>
</evidence>
<gene>
    <name evidence="1" type="ORF">BGCPKDLD_0430</name>
</gene>
<keyword evidence="2" id="KW-1185">Reference proteome</keyword>
<dbReference type="EMBL" id="BPRE01000001">
    <property type="protein sequence ID" value="GJE73863.1"/>
    <property type="molecule type" value="Genomic_DNA"/>
</dbReference>
<accession>A0ABQ4UNG0</accession>
<evidence type="ECO:0000313" key="2">
    <source>
        <dbReference type="Proteomes" id="UP001055093"/>
    </source>
</evidence>
<sequence>MRATTQKFPERTRLGSFFAGLSALVSVWPASDPARYPHRDEADALLSDGLRIGNDMRVVIEREHIRAQAEAE</sequence>
<name>A0ABQ4UNG0_9HYPH</name>
<proteinExistence type="predicted"/>
<reference evidence="1" key="2">
    <citation type="submission" date="2021-08" db="EMBL/GenBank/DDBJ databases">
        <authorList>
            <person name="Tani A."/>
            <person name="Ola A."/>
            <person name="Ogura Y."/>
            <person name="Katsura K."/>
            <person name="Hayashi T."/>
        </authorList>
    </citation>
    <scope>NUCLEOTIDE SEQUENCE</scope>
    <source>
        <strain evidence="1">DSM 14458</strain>
    </source>
</reference>
<dbReference type="Proteomes" id="UP001055093">
    <property type="component" value="Unassembled WGS sequence"/>
</dbReference>
<reference evidence="1" key="1">
    <citation type="journal article" date="2021" name="Front. Microbiol.">
        <title>Comprehensive Comparative Genomics and Phenotyping of Methylobacterium Species.</title>
        <authorList>
            <person name="Alessa O."/>
            <person name="Ogura Y."/>
            <person name="Fujitani Y."/>
            <person name="Takami H."/>
            <person name="Hayashi T."/>
            <person name="Sahin N."/>
            <person name="Tani A."/>
        </authorList>
    </citation>
    <scope>NUCLEOTIDE SEQUENCE</scope>
    <source>
        <strain evidence="1">DSM 14458</strain>
    </source>
</reference>